<organism evidence="2 3">
    <name type="scientific">Algoriphagus pacificus</name>
    <dbReference type="NCBI Taxonomy" id="2811234"/>
    <lineage>
        <taxon>Bacteria</taxon>
        <taxon>Pseudomonadati</taxon>
        <taxon>Bacteroidota</taxon>
        <taxon>Cytophagia</taxon>
        <taxon>Cytophagales</taxon>
        <taxon>Cyclobacteriaceae</taxon>
        <taxon>Algoriphagus</taxon>
    </lineage>
</organism>
<name>A0ABS3CE94_9BACT</name>
<dbReference type="RefSeq" id="WP_206586077.1">
    <property type="nucleotide sequence ID" value="NZ_JAFKCU010000002.1"/>
</dbReference>
<evidence type="ECO:0000313" key="2">
    <source>
        <dbReference type="EMBL" id="MBN7815403.1"/>
    </source>
</evidence>
<protein>
    <submittedName>
        <fullName evidence="2">YdeI/OmpD-associated family protein</fullName>
    </submittedName>
</protein>
<dbReference type="InterPro" id="IPR014922">
    <property type="entry name" value="YdhG-like"/>
</dbReference>
<evidence type="ECO:0000259" key="1">
    <source>
        <dbReference type="Pfam" id="PF08818"/>
    </source>
</evidence>
<dbReference type="InterPro" id="IPR016786">
    <property type="entry name" value="YdeI_bac"/>
</dbReference>
<evidence type="ECO:0000313" key="3">
    <source>
        <dbReference type="Proteomes" id="UP000664480"/>
    </source>
</evidence>
<dbReference type="Pfam" id="PF13376">
    <property type="entry name" value="OmdA"/>
    <property type="match status" value="1"/>
</dbReference>
<accession>A0ABS3CE94</accession>
<dbReference type="SUPFAM" id="SSF159888">
    <property type="entry name" value="YdhG-like"/>
    <property type="match status" value="1"/>
</dbReference>
<reference evidence="2 3" key="1">
    <citation type="submission" date="2021-03" db="EMBL/GenBank/DDBJ databases">
        <title>novel species isolated from a fishpond in China.</title>
        <authorList>
            <person name="Lu H."/>
            <person name="Cai Z."/>
        </authorList>
    </citation>
    <scope>NUCLEOTIDE SEQUENCE [LARGE SCALE GENOMIC DNA]</scope>
    <source>
        <strain evidence="2 3">YJ13C</strain>
    </source>
</reference>
<feature type="domain" description="YdhG-like" evidence="1">
    <location>
        <begin position="31"/>
        <end position="126"/>
    </location>
</feature>
<dbReference type="EMBL" id="JAFKCU010000002">
    <property type="protein sequence ID" value="MBN7815403.1"/>
    <property type="molecule type" value="Genomic_DNA"/>
</dbReference>
<keyword evidence="3" id="KW-1185">Reference proteome</keyword>
<comment type="caution">
    <text evidence="2">The sequence shown here is derived from an EMBL/GenBank/DDBJ whole genome shotgun (WGS) entry which is preliminary data.</text>
</comment>
<dbReference type="PIRSF" id="PIRSF021308">
    <property type="entry name" value="UCP021308"/>
    <property type="match status" value="1"/>
</dbReference>
<gene>
    <name evidence="2" type="ORF">J0A69_08195</name>
</gene>
<proteinExistence type="predicted"/>
<dbReference type="Proteomes" id="UP000664480">
    <property type="component" value="Unassembled WGS sequence"/>
</dbReference>
<sequence>MITSVEQYFEEGCGRCALGGTPDCKVHTWAKPMMLLRNLILECGLEEESKWGVPCYSYQGKNIAVLSALKDYFVLSFFKGALLKDEAKILEKPGENTQAARIIKFTDSEKIIHLRTTIKAYLYEAIEVEKAGLKVTFKENPEPMPEELELAFEKDPILKEAFDKLTPGRKRGYILFISAPKQSKTRISRIEKVTPKIFEGKGVHDY</sequence>
<dbReference type="Pfam" id="PF08818">
    <property type="entry name" value="DUF1801"/>
    <property type="match status" value="1"/>
</dbReference>
<dbReference type="Gene3D" id="3.90.1150.200">
    <property type="match status" value="1"/>
</dbReference>